<accession>A0ACC2TEJ8</accession>
<comment type="caution">
    <text evidence="1">The sequence shown here is derived from an EMBL/GenBank/DDBJ whole genome shotgun (WGS) entry which is preliminary data.</text>
</comment>
<gene>
    <name evidence="1" type="ORF">DSO57_1021352</name>
</gene>
<dbReference type="EMBL" id="QTSX02002943">
    <property type="protein sequence ID" value="KAJ9072991.1"/>
    <property type="molecule type" value="Genomic_DNA"/>
</dbReference>
<dbReference type="Proteomes" id="UP001165960">
    <property type="component" value="Unassembled WGS sequence"/>
</dbReference>
<protein>
    <submittedName>
        <fullName evidence="1">Uncharacterized protein</fullName>
    </submittedName>
</protein>
<organism evidence="1 2">
    <name type="scientific">Entomophthora muscae</name>
    <dbReference type="NCBI Taxonomy" id="34485"/>
    <lineage>
        <taxon>Eukaryota</taxon>
        <taxon>Fungi</taxon>
        <taxon>Fungi incertae sedis</taxon>
        <taxon>Zoopagomycota</taxon>
        <taxon>Entomophthoromycotina</taxon>
        <taxon>Entomophthoromycetes</taxon>
        <taxon>Entomophthorales</taxon>
        <taxon>Entomophthoraceae</taxon>
        <taxon>Entomophthora</taxon>
    </lineage>
</organism>
<proteinExistence type="predicted"/>
<evidence type="ECO:0000313" key="2">
    <source>
        <dbReference type="Proteomes" id="UP001165960"/>
    </source>
</evidence>
<reference evidence="1" key="1">
    <citation type="submission" date="2022-04" db="EMBL/GenBank/DDBJ databases">
        <title>Genome of the entomopathogenic fungus Entomophthora muscae.</title>
        <authorList>
            <person name="Elya C."/>
            <person name="Lovett B.R."/>
            <person name="Lee E."/>
            <person name="Macias A.M."/>
            <person name="Hajek A.E."/>
            <person name="De Bivort B.L."/>
            <person name="Kasson M.T."/>
            <person name="De Fine Licht H.H."/>
            <person name="Stajich J.E."/>
        </authorList>
    </citation>
    <scope>NUCLEOTIDE SEQUENCE</scope>
    <source>
        <strain evidence="1">Berkeley</strain>
    </source>
</reference>
<name>A0ACC2TEJ8_9FUNG</name>
<evidence type="ECO:0000313" key="1">
    <source>
        <dbReference type="EMBL" id="KAJ9072991.1"/>
    </source>
</evidence>
<sequence>MGPSLTSWLAELSNVKGSKTPAKPLNSLNDLAHTVDEMFVLAYPAEPLPLVAPSWEETLLGIAHF</sequence>
<keyword evidence="2" id="KW-1185">Reference proteome</keyword>